<feature type="region of interest" description="Disordered" evidence="1">
    <location>
        <begin position="88"/>
        <end position="121"/>
    </location>
</feature>
<dbReference type="AlphaFoldDB" id="A0A561WPP8"/>
<proteinExistence type="predicted"/>
<dbReference type="Proteomes" id="UP000320239">
    <property type="component" value="Unassembled WGS sequence"/>
</dbReference>
<gene>
    <name evidence="2" type="ORF">FHX34_101814</name>
</gene>
<name>A0A561WPP8_ACTTI</name>
<sequence>MMSCVGTLVTLHLPPGSPLTDAPWVITIGSLGDREDWEPVVCGPYERDHAVALARAVVADDDLMAVVEPMLPLDGVDAIRTEIETIRAAAEGDTGPGDQLLAEQSGGGPPPRTPEPIDVRDGWRRIAARLSG</sequence>
<dbReference type="EMBL" id="VIWY01000001">
    <property type="protein sequence ID" value="TWG25842.1"/>
    <property type="molecule type" value="Genomic_DNA"/>
</dbReference>
<keyword evidence="3" id="KW-1185">Reference proteome</keyword>
<protein>
    <submittedName>
        <fullName evidence="2">Uncharacterized protein</fullName>
    </submittedName>
</protein>
<organism evidence="2 3">
    <name type="scientific">Actinoplanes teichomyceticus</name>
    <dbReference type="NCBI Taxonomy" id="1867"/>
    <lineage>
        <taxon>Bacteria</taxon>
        <taxon>Bacillati</taxon>
        <taxon>Actinomycetota</taxon>
        <taxon>Actinomycetes</taxon>
        <taxon>Micromonosporales</taxon>
        <taxon>Micromonosporaceae</taxon>
        <taxon>Actinoplanes</taxon>
    </lineage>
</organism>
<evidence type="ECO:0000256" key="1">
    <source>
        <dbReference type="SAM" id="MobiDB-lite"/>
    </source>
</evidence>
<reference evidence="2 3" key="1">
    <citation type="submission" date="2019-06" db="EMBL/GenBank/DDBJ databases">
        <title>Sequencing the genomes of 1000 actinobacteria strains.</title>
        <authorList>
            <person name="Klenk H.-P."/>
        </authorList>
    </citation>
    <scope>NUCLEOTIDE SEQUENCE [LARGE SCALE GENOMIC DNA]</scope>
    <source>
        <strain evidence="2 3">DSM 43866</strain>
    </source>
</reference>
<evidence type="ECO:0000313" key="2">
    <source>
        <dbReference type="EMBL" id="TWG25842.1"/>
    </source>
</evidence>
<comment type="caution">
    <text evidence="2">The sequence shown here is derived from an EMBL/GenBank/DDBJ whole genome shotgun (WGS) entry which is preliminary data.</text>
</comment>
<evidence type="ECO:0000313" key="3">
    <source>
        <dbReference type="Proteomes" id="UP000320239"/>
    </source>
</evidence>
<accession>A0A561WPP8</accession>